<dbReference type="Gene3D" id="3.40.50.1390">
    <property type="entry name" value="Resolvase, N-terminal catalytic domain"/>
    <property type="match status" value="1"/>
</dbReference>
<dbReference type="GO" id="GO:0003677">
    <property type="term" value="F:DNA binding"/>
    <property type="evidence" value="ECO:0007669"/>
    <property type="project" value="InterPro"/>
</dbReference>
<feature type="domain" description="Resolvase/invertase-type recombinase catalytic" evidence="2">
    <location>
        <begin position="1"/>
        <end position="75"/>
    </location>
</feature>
<dbReference type="InterPro" id="IPR006119">
    <property type="entry name" value="Resolv_N"/>
</dbReference>
<feature type="region of interest" description="Disordered" evidence="1">
    <location>
        <begin position="201"/>
        <end position="232"/>
    </location>
</feature>
<dbReference type="Proteomes" id="UP000579153">
    <property type="component" value="Unassembled WGS sequence"/>
</dbReference>
<evidence type="ECO:0000313" key="4">
    <source>
        <dbReference type="Proteomes" id="UP000579153"/>
    </source>
</evidence>
<evidence type="ECO:0000313" key="3">
    <source>
        <dbReference type="EMBL" id="MBB5783321.1"/>
    </source>
</evidence>
<name>A0A7W9GGT1_9ACTN</name>
<sequence>MDLPSRNLDDLRCLVRLLTGKGVRVEFAKGNLAFTSEDSPMAALLLSVMGAFSEFERALILERQREGIAAAKASGVYTGRKPALTPQEANELRERGVGGEKKLAGPWTSRSGRPGRPVRGAAHLRRPHPVPRSRNLPGSECKIGRQSAPAVGHVARFARIPVSPIDARFTDWRIGACAHFASLCVDHTFECLEKILDGGPRGHPRGSVHPPSPQVRPHRHLPRDGRDAPGCGTGRAVGVIRRPCRGRCRGSCR</sequence>
<keyword evidence="4" id="KW-1185">Reference proteome</keyword>
<dbReference type="AlphaFoldDB" id="A0A7W9GGT1"/>
<accession>A0A7W9GGT1</accession>
<dbReference type="Pfam" id="PF00239">
    <property type="entry name" value="Resolvase"/>
    <property type="match status" value="1"/>
</dbReference>
<evidence type="ECO:0000256" key="1">
    <source>
        <dbReference type="SAM" id="MobiDB-lite"/>
    </source>
</evidence>
<dbReference type="SUPFAM" id="SSF53041">
    <property type="entry name" value="Resolvase-like"/>
    <property type="match status" value="1"/>
</dbReference>
<organism evidence="3 4">
    <name type="scientific">Nonomuraea jabiensis</name>
    <dbReference type="NCBI Taxonomy" id="882448"/>
    <lineage>
        <taxon>Bacteria</taxon>
        <taxon>Bacillati</taxon>
        <taxon>Actinomycetota</taxon>
        <taxon>Actinomycetes</taxon>
        <taxon>Streptosporangiales</taxon>
        <taxon>Streptosporangiaceae</taxon>
        <taxon>Nonomuraea</taxon>
    </lineage>
</organism>
<feature type="region of interest" description="Disordered" evidence="1">
    <location>
        <begin position="100"/>
        <end position="140"/>
    </location>
</feature>
<gene>
    <name evidence="3" type="ORF">HD596_010077</name>
</gene>
<evidence type="ECO:0000259" key="2">
    <source>
        <dbReference type="PROSITE" id="PS51736"/>
    </source>
</evidence>
<dbReference type="GO" id="GO:0000150">
    <property type="term" value="F:DNA strand exchange activity"/>
    <property type="evidence" value="ECO:0007669"/>
    <property type="project" value="InterPro"/>
</dbReference>
<reference evidence="3 4" key="1">
    <citation type="submission" date="2020-08" db="EMBL/GenBank/DDBJ databases">
        <title>Sequencing the genomes of 1000 actinobacteria strains.</title>
        <authorList>
            <person name="Klenk H.-P."/>
        </authorList>
    </citation>
    <scope>NUCLEOTIDE SEQUENCE [LARGE SCALE GENOMIC DNA]</scope>
    <source>
        <strain evidence="3 4">DSM 45507</strain>
    </source>
</reference>
<feature type="compositionally biased region" description="Basic residues" evidence="1">
    <location>
        <begin position="122"/>
        <end position="131"/>
    </location>
</feature>
<dbReference type="EMBL" id="JACHMB010000001">
    <property type="protein sequence ID" value="MBB5783321.1"/>
    <property type="molecule type" value="Genomic_DNA"/>
</dbReference>
<feature type="compositionally biased region" description="Low complexity" evidence="1">
    <location>
        <begin position="109"/>
        <end position="120"/>
    </location>
</feature>
<comment type="caution">
    <text evidence="3">The sequence shown here is derived from an EMBL/GenBank/DDBJ whole genome shotgun (WGS) entry which is preliminary data.</text>
</comment>
<dbReference type="InterPro" id="IPR036162">
    <property type="entry name" value="Resolvase-like_N_sf"/>
</dbReference>
<proteinExistence type="predicted"/>
<protein>
    <recommendedName>
        <fullName evidence="2">Resolvase/invertase-type recombinase catalytic domain-containing protein</fullName>
    </recommendedName>
</protein>
<dbReference type="PROSITE" id="PS51736">
    <property type="entry name" value="RECOMBINASES_3"/>
    <property type="match status" value="1"/>
</dbReference>